<dbReference type="KEGG" id="ggr:HKW67_14075"/>
<dbReference type="InterPro" id="IPR001610">
    <property type="entry name" value="PAC"/>
</dbReference>
<dbReference type="PROSITE" id="PS50112">
    <property type="entry name" value="PAS"/>
    <property type="match status" value="1"/>
</dbReference>
<dbReference type="Gene3D" id="3.30.450.20">
    <property type="entry name" value="PAS domain"/>
    <property type="match status" value="4"/>
</dbReference>
<dbReference type="InterPro" id="IPR000700">
    <property type="entry name" value="PAS-assoc_C"/>
</dbReference>
<name>A0A6M4IP88_9BACT</name>
<dbReference type="GO" id="GO:0005524">
    <property type="term" value="F:ATP binding"/>
    <property type="evidence" value="ECO:0007669"/>
    <property type="project" value="UniProtKB-KW"/>
</dbReference>
<dbReference type="CDD" id="cd17546">
    <property type="entry name" value="REC_hyHK_CKI1_RcsC-like"/>
    <property type="match status" value="1"/>
</dbReference>
<keyword evidence="6" id="KW-0418">Kinase</keyword>
<dbReference type="PRINTS" id="PR00344">
    <property type="entry name" value="BCTRLSENSOR"/>
</dbReference>
<dbReference type="Gene3D" id="3.40.50.2300">
    <property type="match status" value="1"/>
</dbReference>
<gene>
    <name evidence="14" type="ORF">HKW67_14075</name>
</gene>
<dbReference type="PROSITE" id="PS50110">
    <property type="entry name" value="RESPONSE_REGULATORY"/>
    <property type="match status" value="1"/>
</dbReference>
<dbReference type="SUPFAM" id="SSF52172">
    <property type="entry name" value="CheY-like"/>
    <property type="match status" value="1"/>
</dbReference>
<evidence type="ECO:0000256" key="6">
    <source>
        <dbReference type="ARBA" id="ARBA00022777"/>
    </source>
</evidence>
<dbReference type="InterPro" id="IPR001789">
    <property type="entry name" value="Sig_transdc_resp-reg_receiver"/>
</dbReference>
<dbReference type="SUPFAM" id="SSF55874">
    <property type="entry name" value="ATPase domain of HSP90 chaperone/DNA topoisomerase II/histidine kinase"/>
    <property type="match status" value="1"/>
</dbReference>
<evidence type="ECO:0000313" key="15">
    <source>
        <dbReference type="Proteomes" id="UP000500938"/>
    </source>
</evidence>
<dbReference type="InterPro" id="IPR011006">
    <property type="entry name" value="CheY-like_superfamily"/>
</dbReference>
<dbReference type="InterPro" id="IPR013655">
    <property type="entry name" value="PAS_fold_3"/>
</dbReference>
<dbReference type="InterPro" id="IPR003594">
    <property type="entry name" value="HATPase_dom"/>
</dbReference>
<organism evidence="14 15">
    <name type="scientific">Gemmatimonas groenlandica</name>
    <dbReference type="NCBI Taxonomy" id="2732249"/>
    <lineage>
        <taxon>Bacteria</taxon>
        <taxon>Pseudomonadati</taxon>
        <taxon>Gemmatimonadota</taxon>
        <taxon>Gemmatimonadia</taxon>
        <taxon>Gemmatimonadales</taxon>
        <taxon>Gemmatimonadaceae</taxon>
        <taxon>Gemmatimonas</taxon>
    </lineage>
</organism>
<dbReference type="InterPro" id="IPR035965">
    <property type="entry name" value="PAS-like_dom_sf"/>
</dbReference>
<keyword evidence="4" id="KW-0808">Transferase</keyword>
<dbReference type="Gene3D" id="2.10.70.100">
    <property type="match status" value="2"/>
</dbReference>
<dbReference type="Pfam" id="PF02518">
    <property type="entry name" value="HATPase_c"/>
    <property type="match status" value="1"/>
</dbReference>
<evidence type="ECO:0000256" key="7">
    <source>
        <dbReference type="ARBA" id="ARBA00022840"/>
    </source>
</evidence>
<dbReference type="PROSITE" id="PS50113">
    <property type="entry name" value="PAC"/>
    <property type="match status" value="3"/>
</dbReference>
<dbReference type="SMART" id="SM00086">
    <property type="entry name" value="PAC"/>
    <property type="match status" value="4"/>
</dbReference>
<dbReference type="InterPro" id="IPR003661">
    <property type="entry name" value="HisK_dim/P_dom"/>
</dbReference>
<evidence type="ECO:0000259" key="11">
    <source>
        <dbReference type="PROSITE" id="PS50110"/>
    </source>
</evidence>
<dbReference type="Pfam" id="PF08447">
    <property type="entry name" value="PAS_3"/>
    <property type="match status" value="1"/>
</dbReference>
<accession>A0A6M4IP88</accession>
<dbReference type="Proteomes" id="UP000500938">
    <property type="component" value="Chromosome"/>
</dbReference>
<dbReference type="Pfam" id="PF00512">
    <property type="entry name" value="HisKA"/>
    <property type="match status" value="1"/>
</dbReference>
<dbReference type="CDD" id="cd00130">
    <property type="entry name" value="PAS"/>
    <property type="match status" value="2"/>
</dbReference>
<evidence type="ECO:0000256" key="9">
    <source>
        <dbReference type="PROSITE-ProRule" id="PRU00169"/>
    </source>
</evidence>
<evidence type="ECO:0000259" key="12">
    <source>
        <dbReference type="PROSITE" id="PS50112"/>
    </source>
</evidence>
<evidence type="ECO:0000256" key="3">
    <source>
        <dbReference type="ARBA" id="ARBA00022553"/>
    </source>
</evidence>
<feature type="domain" description="PAS" evidence="12">
    <location>
        <begin position="424"/>
        <end position="494"/>
    </location>
</feature>
<reference evidence="14 15" key="1">
    <citation type="submission" date="2020-05" db="EMBL/GenBank/DDBJ databases">
        <title>Complete genome sequence of Gemmatimonas greenlandica TET16.</title>
        <authorList>
            <person name="Zeng Y."/>
        </authorList>
    </citation>
    <scope>NUCLEOTIDE SEQUENCE [LARGE SCALE GENOMIC DNA]</scope>
    <source>
        <strain evidence="14 15">TET16</strain>
    </source>
</reference>
<evidence type="ECO:0000256" key="5">
    <source>
        <dbReference type="ARBA" id="ARBA00022741"/>
    </source>
</evidence>
<keyword evidence="5" id="KW-0547">Nucleotide-binding</keyword>
<dbReference type="InterPro" id="IPR004358">
    <property type="entry name" value="Sig_transdc_His_kin-like_C"/>
</dbReference>
<dbReference type="Gene3D" id="3.30.565.10">
    <property type="entry name" value="Histidine kinase-like ATPase, C-terminal domain"/>
    <property type="match status" value="1"/>
</dbReference>
<dbReference type="InterPro" id="IPR000014">
    <property type="entry name" value="PAS"/>
</dbReference>
<evidence type="ECO:0000256" key="2">
    <source>
        <dbReference type="ARBA" id="ARBA00012438"/>
    </source>
</evidence>
<dbReference type="InterPro" id="IPR005467">
    <property type="entry name" value="His_kinase_dom"/>
</dbReference>
<keyword evidence="8" id="KW-0902">Two-component regulatory system</keyword>
<feature type="domain" description="PAC" evidence="13">
    <location>
        <begin position="497"/>
        <end position="549"/>
    </location>
</feature>
<dbReference type="PANTHER" id="PTHR43065:SF46">
    <property type="entry name" value="C4-DICARBOXYLATE TRANSPORT SENSOR PROTEIN DCTB"/>
    <property type="match status" value="1"/>
</dbReference>
<sequence length="921" mass="100552">MTIDARLASADDTVVVPAGGLIMNSDGFAFGPAFAAALEVLPAHLTILDARGTILYVNEAWRRFAADNALRSQDFCVGQNYLTVCETANGDSSDGAASAAAGIRAVLTGELPRFVLDYPCHGPDEPRWFRLLVAPVREDKVVGAVVMHVDITGPEQDAHALRVAERVARESEQRLSFALEAADIGDWSLDLRTNLAHRSLRHDQCFGYTALLPEWSYDTFLAHIDPADRASVDSSFKRALAGAGEYNDEFKTTWPDGSVHWLWTRGRVYFDDLGAPIRMAGIVVDITERKRSQMTEQLAVDRLNEAQRIAKIGDWSWEITTQQITWSAQVFEIMGRDPLAGPPSGPDELASVYDASSLRIQQEHIVAAISSGEPQEYELVIIRPDGEQVFTQVMALPRKDDTGKVVTLYGTIQDISERKRAEMDAVRLASIVASSDDAIIGKTLNSTVTSWNRGAQKIFGYTAEEMVGHSILRIIPTDRLDEEEHIIGSVSRGESVEHFETQRLTKDGRQIDVSITASPILDATGTVLGVSKVARDISERKKLEQQFLRAQRMESIGTLAGGIAHDLNNVLGPIMLSLELLKMSFPDAESQELIGVIEGSARHGSAMVKQVLSFARGVEGQRLEIDVVDLLHDIEKISKDTFLKHIETRTIVPPELWRVVGDPTQLHQVLLNLCVNARDAMPDGGTLTIAADNVAIDAHYAGVNLDAKAGLYVVLRVEDSGTGIRPDVLERIFDPFFTTKEIGKGTGLGLSTSMAIVKSHGGFIRAYSELGRGSKFNVYIPARVEATAERGVPVSELPRGHGELVLVVDDEPAVRQITQQTLEAFGYRVVVAVDGADAVATYAQRSGEIAVVLTDMMMPVMDGPATIRVLRKMNPAVRIVAASGLDANAHGVGLGISYFLPKPYAADRLLTTLRQILADRR</sequence>
<dbReference type="Pfam" id="PF00072">
    <property type="entry name" value="Response_reg"/>
    <property type="match status" value="1"/>
</dbReference>
<dbReference type="GO" id="GO:0000155">
    <property type="term" value="F:phosphorelay sensor kinase activity"/>
    <property type="evidence" value="ECO:0007669"/>
    <property type="project" value="InterPro"/>
</dbReference>
<dbReference type="InterPro" id="IPR013656">
    <property type="entry name" value="PAS_4"/>
</dbReference>
<dbReference type="GO" id="GO:0006355">
    <property type="term" value="P:regulation of DNA-templated transcription"/>
    <property type="evidence" value="ECO:0007669"/>
    <property type="project" value="InterPro"/>
</dbReference>
<dbReference type="RefSeq" id="WP_171225985.1">
    <property type="nucleotide sequence ID" value="NZ_CP053085.1"/>
</dbReference>
<dbReference type="Pfam" id="PF00989">
    <property type="entry name" value="PAS"/>
    <property type="match status" value="1"/>
</dbReference>
<keyword evidence="15" id="KW-1185">Reference proteome</keyword>
<feature type="domain" description="Histidine kinase" evidence="10">
    <location>
        <begin position="562"/>
        <end position="784"/>
    </location>
</feature>
<feature type="domain" description="PAC" evidence="13">
    <location>
        <begin position="246"/>
        <end position="298"/>
    </location>
</feature>
<dbReference type="InterPro" id="IPR013767">
    <property type="entry name" value="PAS_fold"/>
</dbReference>
<dbReference type="Gene3D" id="1.10.287.130">
    <property type="match status" value="1"/>
</dbReference>
<dbReference type="SMART" id="SM00387">
    <property type="entry name" value="HATPase_c"/>
    <property type="match status" value="1"/>
</dbReference>
<dbReference type="PROSITE" id="PS50109">
    <property type="entry name" value="HIS_KIN"/>
    <property type="match status" value="1"/>
</dbReference>
<dbReference type="AlphaFoldDB" id="A0A6M4IP88"/>
<dbReference type="EC" id="2.7.13.3" evidence="2"/>
<feature type="modified residue" description="4-aspartylphosphate" evidence="9">
    <location>
        <position position="855"/>
    </location>
</feature>
<dbReference type="SUPFAM" id="SSF55785">
    <property type="entry name" value="PYP-like sensor domain (PAS domain)"/>
    <property type="match status" value="4"/>
</dbReference>
<proteinExistence type="predicted"/>
<dbReference type="InterPro" id="IPR036890">
    <property type="entry name" value="HATPase_C_sf"/>
</dbReference>
<dbReference type="SUPFAM" id="SSF47384">
    <property type="entry name" value="Homodimeric domain of signal transducing histidine kinase"/>
    <property type="match status" value="1"/>
</dbReference>
<dbReference type="NCBIfam" id="TIGR00229">
    <property type="entry name" value="sensory_box"/>
    <property type="match status" value="2"/>
</dbReference>
<protein>
    <recommendedName>
        <fullName evidence="2">histidine kinase</fullName>
        <ecNumber evidence="2">2.7.13.3</ecNumber>
    </recommendedName>
</protein>
<dbReference type="InterPro" id="IPR036097">
    <property type="entry name" value="HisK_dim/P_sf"/>
</dbReference>
<dbReference type="PANTHER" id="PTHR43065">
    <property type="entry name" value="SENSOR HISTIDINE KINASE"/>
    <property type="match status" value="1"/>
</dbReference>
<feature type="domain" description="Response regulatory" evidence="11">
    <location>
        <begin position="804"/>
        <end position="917"/>
    </location>
</feature>
<evidence type="ECO:0000259" key="13">
    <source>
        <dbReference type="PROSITE" id="PS50113"/>
    </source>
</evidence>
<dbReference type="EMBL" id="CP053085">
    <property type="protein sequence ID" value="QJR36553.1"/>
    <property type="molecule type" value="Genomic_DNA"/>
</dbReference>
<evidence type="ECO:0000256" key="1">
    <source>
        <dbReference type="ARBA" id="ARBA00000085"/>
    </source>
</evidence>
<comment type="catalytic activity">
    <reaction evidence="1">
        <text>ATP + protein L-histidine = ADP + protein N-phospho-L-histidine.</text>
        <dbReference type="EC" id="2.7.13.3"/>
    </reaction>
</comment>
<evidence type="ECO:0000256" key="8">
    <source>
        <dbReference type="ARBA" id="ARBA00023012"/>
    </source>
</evidence>
<dbReference type="Pfam" id="PF13426">
    <property type="entry name" value="PAS_9"/>
    <property type="match status" value="1"/>
</dbReference>
<dbReference type="CDD" id="cd00082">
    <property type="entry name" value="HisKA"/>
    <property type="match status" value="1"/>
</dbReference>
<evidence type="ECO:0000313" key="14">
    <source>
        <dbReference type="EMBL" id="QJR36553.1"/>
    </source>
</evidence>
<dbReference type="SMART" id="SM00388">
    <property type="entry name" value="HisKA"/>
    <property type="match status" value="1"/>
</dbReference>
<feature type="domain" description="PAC" evidence="13">
    <location>
        <begin position="375"/>
        <end position="427"/>
    </location>
</feature>
<evidence type="ECO:0000259" key="10">
    <source>
        <dbReference type="PROSITE" id="PS50109"/>
    </source>
</evidence>
<dbReference type="Pfam" id="PF08448">
    <property type="entry name" value="PAS_4"/>
    <property type="match status" value="1"/>
</dbReference>
<dbReference type="SMART" id="SM00448">
    <property type="entry name" value="REC"/>
    <property type="match status" value="1"/>
</dbReference>
<dbReference type="SMART" id="SM00091">
    <property type="entry name" value="PAS"/>
    <property type="match status" value="3"/>
</dbReference>
<keyword evidence="3 9" id="KW-0597">Phosphoprotein</keyword>
<evidence type="ECO:0000256" key="4">
    <source>
        <dbReference type="ARBA" id="ARBA00022679"/>
    </source>
</evidence>
<keyword evidence="7" id="KW-0067">ATP-binding</keyword>